<feature type="compositionally biased region" description="Basic and acidic residues" evidence="4">
    <location>
        <begin position="507"/>
        <end position="532"/>
    </location>
</feature>
<dbReference type="AlphaFoldDB" id="A0AAE1SH74"/>
<protein>
    <recommendedName>
        <fullName evidence="5">C2H2-type domain-containing protein</fullName>
    </recommendedName>
</protein>
<dbReference type="GO" id="GO:0016604">
    <property type="term" value="C:nuclear body"/>
    <property type="evidence" value="ECO:0007669"/>
    <property type="project" value="TreeGrafter"/>
</dbReference>
<evidence type="ECO:0000259" key="5">
    <source>
        <dbReference type="PROSITE" id="PS00028"/>
    </source>
</evidence>
<reference evidence="6" key="1">
    <citation type="submission" date="2023-12" db="EMBL/GenBank/DDBJ databases">
        <title>Genome assembly of Anisodus tanguticus.</title>
        <authorList>
            <person name="Wang Y.-J."/>
        </authorList>
    </citation>
    <scope>NUCLEOTIDE SEQUENCE</scope>
    <source>
        <strain evidence="6">KB-2021</strain>
        <tissue evidence="6">Leaf</tissue>
    </source>
</reference>
<feature type="region of interest" description="Disordered" evidence="4">
    <location>
        <begin position="507"/>
        <end position="561"/>
    </location>
</feature>
<dbReference type="Proteomes" id="UP001291623">
    <property type="component" value="Unassembled WGS sequence"/>
</dbReference>
<dbReference type="InterPro" id="IPR007042">
    <property type="entry name" value="SERRATE/Ars2_C"/>
</dbReference>
<feature type="compositionally biased region" description="Basic and acidic residues" evidence="4">
    <location>
        <begin position="153"/>
        <end position="174"/>
    </location>
</feature>
<dbReference type="GO" id="GO:0031053">
    <property type="term" value="P:primary miRNA processing"/>
    <property type="evidence" value="ECO:0007669"/>
    <property type="project" value="TreeGrafter"/>
</dbReference>
<comment type="subcellular location">
    <subcellularLocation>
        <location evidence="1">Nucleus</location>
    </subcellularLocation>
</comment>
<dbReference type="EMBL" id="JAVYJV010000005">
    <property type="protein sequence ID" value="KAK4370664.1"/>
    <property type="molecule type" value="Genomic_DNA"/>
</dbReference>
<comment type="similarity">
    <text evidence="2">Belongs to the ARS2 family.</text>
</comment>
<dbReference type="Pfam" id="PF04959">
    <property type="entry name" value="ARS2"/>
    <property type="match status" value="1"/>
</dbReference>
<feature type="compositionally biased region" description="Basic and acidic residues" evidence="4">
    <location>
        <begin position="182"/>
        <end position="198"/>
    </location>
</feature>
<dbReference type="PANTHER" id="PTHR13165:SF0">
    <property type="entry name" value="SERRATE RNA EFFECTOR MOLECULE HOMOLOG"/>
    <property type="match status" value="1"/>
</dbReference>
<evidence type="ECO:0000256" key="4">
    <source>
        <dbReference type="SAM" id="MobiDB-lite"/>
    </source>
</evidence>
<keyword evidence="7" id="KW-1185">Reference proteome</keyword>
<evidence type="ECO:0000313" key="7">
    <source>
        <dbReference type="Proteomes" id="UP001291623"/>
    </source>
</evidence>
<dbReference type="InterPro" id="IPR013087">
    <property type="entry name" value="Znf_C2H2_type"/>
</dbReference>
<gene>
    <name evidence="6" type="ORF">RND71_010139</name>
</gene>
<feature type="region of interest" description="Disordered" evidence="4">
    <location>
        <begin position="253"/>
        <end position="312"/>
    </location>
</feature>
<comment type="caution">
    <text evidence="6">The sequence shown here is derived from an EMBL/GenBank/DDBJ whole genome shotgun (WGS) entry which is preliminary data.</text>
</comment>
<proteinExistence type="inferred from homology"/>
<evidence type="ECO:0000313" key="6">
    <source>
        <dbReference type="EMBL" id="KAK4370664.1"/>
    </source>
</evidence>
<feature type="compositionally biased region" description="Polar residues" evidence="4">
    <location>
        <begin position="533"/>
        <end position="544"/>
    </location>
</feature>
<evidence type="ECO:0000256" key="2">
    <source>
        <dbReference type="ARBA" id="ARBA00005407"/>
    </source>
</evidence>
<keyword evidence="3" id="KW-0539">Nucleus</keyword>
<organism evidence="6 7">
    <name type="scientific">Anisodus tanguticus</name>
    <dbReference type="NCBI Taxonomy" id="243964"/>
    <lineage>
        <taxon>Eukaryota</taxon>
        <taxon>Viridiplantae</taxon>
        <taxon>Streptophyta</taxon>
        <taxon>Embryophyta</taxon>
        <taxon>Tracheophyta</taxon>
        <taxon>Spermatophyta</taxon>
        <taxon>Magnoliopsida</taxon>
        <taxon>eudicotyledons</taxon>
        <taxon>Gunneridae</taxon>
        <taxon>Pentapetalae</taxon>
        <taxon>asterids</taxon>
        <taxon>lamiids</taxon>
        <taxon>Solanales</taxon>
        <taxon>Solanaceae</taxon>
        <taxon>Solanoideae</taxon>
        <taxon>Hyoscyameae</taxon>
        <taxon>Anisodus</taxon>
    </lineage>
</organism>
<evidence type="ECO:0000256" key="3">
    <source>
        <dbReference type="ARBA" id="ARBA00023242"/>
    </source>
</evidence>
<feature type="compositionally biased region" description="Basic and acidic residues" evidence="4">
    <location>
        <begin position="204"/>
        <end position="215"/>
    </location>
</feature>
<feature type="compositionally biased region" description="Basic and acidic residues" evidence="4">
    <location>
        <begin position="11"/>
        <end position="21"/>
    </location>
</feature>
<dbReference type="PROSITE" id="PS00028">
    <property type="entry name" value="ZINC_FINGER_C2H2_1"/>
    <property type="match status" value="1"/>
</dbReference>
<accession>A0AAE1SH74</accession>
<dbReference type="InterPro" id="IPR039727">
    <property type="entry name" value="SE/Ars2"/>
</dbReference>
<feature type="compositionally biased region" description="Polar residues" evidence="4">
    <location>
        <begin position="260"/>
        <end position="271"/>
    </location>
</feature>
<sequence length="586" mass="65508">MTEAMDVPVDDVERRRERSNKSPESSPRRLSPPHRRGRRDDRDFDNRGGRGDYYDRNRSPPPQERDYKPRRPSFSPSPLPYRNRRGGHSPSPPSYRDRRGGHSPSPSTPYRNRRGGHSLSPSPPLYRDRRGGRSLLPPPHRRSPPFPPYKRCRRDDYHGRRGRGRDYGPDDQRYGYDYQVGYERKTGGRLGYHDERPHGQFVDHSSDRDAGRDGFADALGAGSGAGSNQRRNELARKLAKDFVLDLQSGVLDLGPRVTPVSANKPGQSSEPNSDEEADDGGKRRRHGRGPTKDTDLLSAAPKAHQVSPEPRRIQIDIEQAQELSDNERGSRDKSHGDTSGPVVIIRGLTSVKGLEGTELLDTLVTYLWRIHGVDYYGMTETNEAEGLRHAEGAGSFGANDCKGKIDAAAIDSLDPQVRKIRDEKYGWKYGCGAKGCTKFFNAADFVHKHLKLKHLDLMMELTSKVPEYLYFQNYMNYIQIHIALVVLPEDAHHYVEKEKALSHRLVPVKDDRGNRRDLDGRGIGGERFDRSENPQSGNFQSKNGGASPGNPDEHMFDAFGGQGISVAPFSSDIAPPSMLIPVPGAG</sequence>
<evidence type="ECO:0000256" key="1">
    <source>
        <dbReference type="ARBA" id="ARBA00004123"/>
    </source>
</evidence>
<feature type="region of interest" description="Disordered" evidence="4">
    <location>
        <begin position="1"/>
        <end position="229"/>
    </location>
</feature>
<feature type="compositionally biased region" description="Basic and acidic residues" evidence="4">
    <location>
        <begin position="38"/>
        <end position="69"/>
    </location>
</feature>
<dbReference type="PANTHER" id="PTHR13165">
    <property type="entry name" value="ARSENITE-RESISTANCE PROTEIN 2"/>
    <property type="match status" value="1"/>
</dbReference>
<name>A0AAE1SH74_9SOLA</name>
<feature type="domain" description="C2H2-type" evidence="5">
    <location>
        <begin position="431"/>
        <end position="454"/>
    </location>
</feature>